<gene>
    <name evidence="2" type="ORF">S01H1_60973</name>
</gene>
<accession>X0XIS4</accession>
<proteinExistence type="predicted"/>
<evidence type="ECO:0000313" key="2">
    <source>
        <dbReference type="EMBL" id="GAG24876.1"/>
    </source>
</evidence>
<comment type="caution">
    <text evidence="2">The sequence shown here is derived from an EMBL/GenBank/DDBJ whole genome shotgun (WGS) entry which is preliminary data.</text>
</comment>
<keyword evidence="1" id="KW-1133">Transmembrane helix</keyword>
<keyword evidence="1" id="KW-0472">Membrane</keyword>
<evidence type="ECO:0000256" key="1">
    <source>
        <dbReference type="SAM" id="Phobius"/>
    </source>
</evidence>
<name>X0XIS4_9ZZZZ</name>
<protein>
    <submittedName>
        <fullName evidence="2">Uncharacterized protein</fullName>
    </submittedName>
</protein>
<feature type="non-terminal residue" evidence="2">
    <location>
        <position position="82"/>
    </location>
</feature>
<dbReference type="AlphaFoldDB" id="X0XIS4"/>
<dbReference type="EMBL" id="BARS01039955">
    <property type="protein sequence ID" value="GAG24876.1"/>
    <property type="molecule type" value="Genomic_DNA"/>
</dbReference>
<keyword evidence="1" id="KW-0812">Transmembrane</keyword>
<sequence>MKKEIRSGVKKFWTGVFIVCFSTSLYGQIEQLEWPDPVANHVFPFNSSDLTHGPLLGQPNSKSMRVWVRTKKPVEFSIVYDT</sequence>
<feature type="transmembrane region" description="Helical" evidence="1">
    <location>
        <begin position="12"/>
        <end position="29"/>
    </location>
</feature>
<organism evidence="2">
    <name type="scientific">marine sediment metagenome</name>
    <dbReference type="NCBI Taxonomy" id="412755"/>
    <lineage>
        <taxon>unclassified sequences</taxon>
        <taxon>metagenomes</taxon>
        <taxon>ecological metagenomes</taxon>
    </lineage>
</organism>
<reference evidence="2" key="1">
    <citation type="journal article" date="2014" name="Front. Microbiol.">
        <title>High frequency of phylogenetically diverse reductive dehalogenase-homologous genes in deep subseafloor sedimentary metagenomes.</title>
        <authorList>
            <person name="Kawai M."/>
            <person name="Futagami T."/>
            <person name="Toyoda A."/>
            <person name="Takaki Y."/>
            <person name="Nishi S."/>
            <person name="Hori S."/>
            <person name="Arai W."/>
            <person name="Tsubouchi T."/>
            <person name="Morono Y."/>
            <person name="Uchiyama I."/>
            <person name="Ito T."/>
            <person name="Fujiyama A."/>
            <person name="Inagaki F."/>
            <person name="Takami H."/>
        </authorList>
    </citation>
    <scope>NUCLEOTIDE SEQUENCE</scope>
    <source>
        <strain evidence="2">Expedition CK06-06</strain>
    </source>
</reference>